<dbReference type="InterPro" id="IPR045339">
    <property type="entry name" value="DUF6534"/>
</dbReference>
<sequence>MESENPAASFFGGMLIEIFIACILYGITTLQTFIYFQKYQNDTPSLKFMVAVIWIIETAHTAFCMQLVYAYLVSNFGDFEYFLNINWSVGVTVITEVVISTLVQAFYVRRVWIMSNKAKLLTIFMASVTVCRIGFGIGSTILSYHFGDWISFRAHKSSLATVSGGLGAAALIDVLVALTLSYYLSRGRSSWHKSSNSKINLIMLYAVNSGAITASASVLSVILYATQTDSLVFLGLVEIQGKLYANSFLGSLNARSHIRNKNNNPAQYPSFEFSNNSAFRAVAPPVPKVEVYQQTIVTNDMGEQENDFSMKNLKGGELV</sequence>
<feature type="transmembrane region" description="Helical" evidence="1">
    <location>
        <begin position="12"/>
        <end position="36"/>
    </location>
</feature>
<keyword evidence="4" id="KW-1185">Reference proteome</keyword>
<accession>A0A060SI70</accession>
<feature type="transmembrane region" description="Helical" evidence="1">
    <location>
        <begin position="205"/>
        <end position="225"/>
    </location>
</feature>
<dbReference type="AlphaFoldDB" id="A0A060SI70"/>
<organism evidence="3 4">
    <name type="scientific">Pycnoporus cinnabarinus</name>
    <name type="common">Cinnabar-red polypore</name>
    <name type="synonym">Trametes cinnabarina</name>
    <dbReference type="NCBI Taxonomy" id="5643"/>
    <lineage>
        <taxon>Eukaryota</taxon>
        <taxon>Fungi</taxon>
        <taxon>Dikarya</taxon>
        <taxon>Basidiomycota</taxon>
        <taxon>Agaricomycotina</taxon>
        <taxon>Agaricomycetes</taxon>
        <taxon>Polyporales</taxon>
        <taxon>Polyporaceae</taxon>
        <taxon>Trametes</taxon>
    </lineage>
</organism>
<keyword evidence="1" id="KW-1133">Transmembrane helix</keyword>
<reference evidence="3" key="1">
    <citation type="submission" date="2014-01" db="EMBL/GenBank/DDBJ databases">
        <title>The genome of the white-rot fungus Pycnoporus cinnabarinus: a basidiomycete model with a versatile arsenal for lignocellulosic biomass breakdown.</title>
        <authorList>
            <person name="Levasseur A."/>
            <person name="Lomascolo A."/>
            <person name="Ruiz-Duenas F.J."/>
            <person name="Uzan E."/>
            <person name="Piumi F."/>
            <person name="Kues U."/>
            <person name="Ram A.F.J."/>
            <person name="Murat C."/>
            <person name="Haon M."/>
            <person name="Benoit I."/>
            <person name="Arfi Y."/>
            <person name="Chevret D."/>
            <person name="Drula E."/>
            <person name="Kwon M.J."/>
            <person name="Gouret P."/>
            <person name="Lesage-Meessen L."/>
            <person name="Lombard V."/>
            <person name="Mariette J."/>
            <person name="Noirot C."/>
            <person name="Park J."/>
            <person name="Patyshakuliyeva A."/>
            <person name="Wieneger R.A.B."/>
            <person name="Wosten H.A.B."/>
            <person name="Martin F."/>
            <person name="Coutinho P.M."/>
            <person name="de Vries R."/>
            <person name="Martinez A.T."/>
            <person name="Klopp C."/>
            <person name="Pontarotti P."/>
            <person name="Henrissat B."/>
            <person name="Record E."/>
        </authorList>
    </citation>
    <scope>NUCLEOTIDE SEQUENCE [LARGE SCALE GENOMIC DNA]</scope>
    <source>
        <strain evidence="3">BRFM137</strain>
    </source>
</reference>
<feature type="transmembrane region" description="Helical" evidence="1">
    <location>
        <begin position="120"/>
        <end position="146"/>
    </location>
</feature>
<dbReference type="EMBL" id="CCBP010000125">
    <property type="protein sequence ID" value="CDO74202.1"/>
    <property type="molecule type" value="Genomic_DNA"/>
</dbReference>
<feature type="transmembrane region" description="Helical" evidence="1">
    <location>
        <begin position="85"/>
        <end position="108"/>
    </location>
</feature>
<feature type="transmembrane region" description="Helical" evidence="1">
    <location>
        <begin position="166"/>
        <end position="184"/>
    </location>
</feature>
<dbReference type="Proteomes" id="UP000029665">
    <property type="component" value="Unassembled WGS sequence"/>
</dbReference>
<gene>
    <name evidence="3" type="ORF">BN946_scf185043.g254</name>
</gene>
<evidence type="ECO:0000256" key="1">
    <source>
        <dbReference type="SAM" id="Phobius"/>
    </source>
</evidence>
<feature type="domain" description="DUF6534" evidence="2">
    <location>
        <begin position="169"/>
        <end position="257"/>
    </location>
</feature>
<dbReference type="HOGENOM" id="CLU_046025_5_2_1"/>
<name>A0A060SI70_PYCCI</name>
<proteinExistence type="predicted"/>
<evidence type="ECO:0000313" key="3">
    <source>
        <dbReference type="EMBL" id="CDO74202.1"/>
    </source>
</evidence>
<comment type="caution">
    <text evidence="3">The sequence shown here is derived from an EMBL/GenBank/DDBJ whole genome shotgun (WGS) entry which is preliminary data.</text>
</comment>
<dbReference type="STRING" id="5643.A0A060SI70"/>
<feature type="transmembrane region" description="Helical" evidence="1">
    <location>
        <begin position="48"/>
        <end position="73"/>
    </location>
</feature>
<keyword evidence="1" id="KW-0472">Membrane</keyword>
<dbReference type="OrthoDB" id="2801815at2759"/>
<dbReference type="PANTHER" id="PTHR40465">
    <property type="entry name" value="CHROMOSOME 1, WHOLE GENOME SHOTGUN SEQUENCE"/>
    <property type="match status" value="1"/>
</dbReference>
<dbReference type="OMA" id="RVWIMSN"/>
<dbReference type="Pfam" id="PF20152">
    <property type="entry name" value="DUF6534"/>
    <property type="match status" value="1"/>
</dbReference>
<protein>
    <recommendedName>
        <fullName evidence="2">DUF6534 domain-containing protein</fullName>
    </recommendedName>
</protein>
<evidence type="ECO:0000259" key="2">
    <source>
        <dbReference type="Pfam" id="PF20152"/>
    </source>
</evidence>
<dbReference type="PANTHER" id="PTHR40465:SF1">
    <property type="entry name" value="DUF6534 DOMAIN-CONTAINING PROTEIN"/>
    <property type="match status" value="1"/>
</dbReference>
<evidence type="ECO:0000313" key="4">
    <source>
        <dbReference type="Proteomes" id="UP000029665"/>
    </source>
</evidence>
<keyword evidence="1" id="KW-0812">Transmembrane</keyword>